<evidence type="ECO:0000256" key="1">
    <source>
        <dbReference type="ARBA" id="ARBA00023172"/>
    </source>
</evidence>
<dbReference type="InterPro" id="IPR013762">
    <property type="entry name" value="Integrase-like_cat_sf"/>
</dbReference>
<name>A0A454CAE3_METHO</name>
<protein>
    <submittedName>
        <fullName evidence="4">Site-specific integrase</fullName>
    </submittedName>
</protein>
<organism evidence="4 5">
    <name type="scientific">Metamycoplasma hominis</name>
    <name type="common">Mycoplasma hominis</name>
    <dbReference type="NCBI Taxonomy" id="2098"/>
    <lineage>
        <taxon>Bacteria</taxon>
        <taxon>Bacillati</taxon>
        <taxon>Mycoplasmatota</taxon>
        <taxon>Mycoplasmoidales</taxon>
        <taxon>Metamycoplasmataceae</taxon>
        <taxon>Metamycoplasma</taxon>
    </lineage>
</organism>
<dbReference type="RefSeq" id="WP_036438633.1">
    <property type="nucleotide sequence ID" value="NZ_CP032849.1"/>
</dbReference>
<dbReference type="Proteomes" id="UP000029712">
    <property type="component" value="Chromosome"/>
</dbReference>
<keyword evidence="2" id="KW-0175">Coiled coil</keyword>
<reference evidence="4 5" key="2">
    <citation type="submission" date="2018-10" db="EMBL/GenBank/DDBJ databases">
        <title>Detection and isolation of Mycoplasma hominis as a predominant microorganism from pelvic cavity of patient with salpingitis and tubo-ovarian abscess.</title>
        <authorList>
            <person name="Guschin A.E."/>
            <person name="Khayrullina G.A."/>
            <person name="Rakovskaya I.V."/>
            <person name="Shelenkov A.A."/>
            <person name="Shagin D.A."/>
        </authorList>
    </citation>
    <scope>NUCLEOTIDE SEQUENCE [LARGE SCALE GENOMIC DNA]</scope>
    <source>
        <strain evidence="5">TOA</strain>
    </source>
</reference>
<dbReference type="CDD" id="cd00397">
    <property type="entry name" value="DNA_BRE_C"/>
    <property type="match status" value="1"/>
</dbReference>
<gene>
    <name evidence="4" type="ORF">KN71_003045</name>
</gene>
<dbReference type="InterPro" id="IPR011010">
    <property type="entry name" value="DNA_brk_join_enz"/>
</dbReference>
<dbReference type="Gene3D" id="1.10.443.10">
    <property type="entry name" value="Intergrase catalytic core"/>
    <property type="match status" value="1"/>
</dbReference>
<keyword evidence="1" id="KW-0233">DNA recombination</keyword>
<dbReference type="SUPFAM" id="SSF56349">
    <property type="entry name" value="DNA breaking-rejoining enzymes"/>
    <property type="match status" value="1"/>
</dbReference>
<sequence>MRNIDQLEIFYAGFETKVQTHNRSAETLKNYTFVLRQLRDWDTPEELIEQINFILNNLETRGVSKNTLVFHRTIFIIFCKWYSERTGIFFSKDAIKHYSTQHGTRRAYSLEEIRLLLNELNAYKNIKFEIVFKMLLTTGIRVSEWEFINWKELRENNQIILKTAKRNNDRPFRILQEQGTIFEGVFNYFAAGGTIDWTAKTIKNQFNLFKHFVISRHPEFKNRISAHILRHTFVTMASETGSQIEEIAKTLGHTNSNTTQATYLTYDPIVANKKLARMQHNIVNLISNSVLDETEELKKQLENQRRENERLRDYINNLQSSNLLNIKYLDDYNDDKTYEHHSN</sequence>
<proteinExistence type="predicted"/>
<dbReference type="PROSITE" id="PS51898">
    <property type="entry name" value="TYR_RECOMBINASE"/>
    <property type="match status" value="1"/>
</dbReference>
<accession>A0A454CAE3</accession>
<dbReference type="EMBL" id="CP033021">
    <property type="protein sequence ID" value="AYN65645.1"/>
    <property type="molecule type" value="Genomic_DNA"/>
</dbReference>
<dbReference type="AlphaFoldDB" id="A0A454CAE3"/>
<dbReference type="GO" id="GO:0015074">
    <property type="term" value="P:DNA integration"/>
    <property type="evidence" value="ECO:0007669"/>
    <property type="project" value="InterPro"/>
</dbReference>
<evidence type="ECO:0000313" key="5">
    <source>
        <dbReference type="Proteomes" id="UP000029712"/>
    </source>
</evidence>
<dbReference type="GO" id="GO:0003677">
    <property type="term" value="F:DNA binding"/>
    <property type="evidence" value="ECO:0007669"/>
    <property type="project" value="InterPro"/>
</dbReference>
<dbReference type="GO" id="GO:0006310">
    <property type="term" value="P:DNA recombination"/>
    <property type="evidence" value="ECO:0007669"/>
    <property type="project" value="UniProtKB-KW"/>
</dbReference>
<feature type="coiled-coil region" evidence="2">
    <location>
        <begin position="287"/>
        <end position="321"/>
    </location>
</feature>
<feature type="domain" description="Tyr recombinase" evidence="3">
    <location>
        <begin position="103"/>
        <end position="280"/>
    </location>
</feature>
<reference evidence="4 5" key="1">
    <citation type="submission" date="2014-08" db="EMBL/GenBank/DDBJ databases">
        <authorList>
            <person name="Kuleshov K."/>
            <person name="Dedkov V."/>
            <person name="Markelov M."/>
            <person name="Pimkina E."/>
        </authorList>
    </citation>
    <scope>NUCLEOTIDE SEQUENCE [LARGE SCALE GENOMIC DNA]</scope>
    <source>
        <strain evidence="5">TOA</strain>
    </source>
</reference>
<dbReference type="OrthoDB" id="397568at2"/>
<evidence type="ECO:0000259" key="3">
    <source>
        <dbReference type="PROSITE" id="PS51898"/>
    </source>
</evidence>
<dbReference type="Pfam" id="PF00589">
    <property type="entry name" value="Phage_integrase"/>
    <property type="match status" value="1"/>
</dbReference>
<dbReference type="InterPro" id="IPR002104">
    <property type="entry name" value="Integrase_catalytic"/>
</dbReference>
<evidence type="ECO:0000256" key="2">
    <source>
        <dbReference type="SAM" id="Coils"/>
    </source>
</evidence>
<evidence type="ECO:0000313" key="4">
    <source>
        <dbReference type="EMBL" id="AYN65645.1"/>
    </source>
</evidence>